<dbReference type="RefSeq" id="WP_399592900.1">
    <property type="nucleotide sequence ID" value="NZ_JBITPR010000041.1"/>
</dbReference>
<feature type="compositionally biased region" description="Gly residues" evidence="1">
    <location>
        <begin position="263"/>
        <end position="275"/>
    </location>
</feature>
<feature type="compositionally biased region" description="Low complexity" evidence="1">
    <location>
        <begin position="228"/>
        <end position="247"/>
    </location>
</feature>
<evidence type="ECO:0000313" key="2">
    <source>
        <dbReference type="EMBL" id="MFI7872168.1"/>
    </source>
</evidence>
<sequence>MTQSGQGEEPSARQAHEGIVLPSDGGEPLLPGLADASAGPQAGGPPPSAPPGGQAWDRPWGPEQQQTPSTGQGWPTPPGAQPWGDPQAPPPPAPQAWPPAQGDPGRPPAALPPQAGPGPLPPEGAPPPSYGAPAGDPSYGAQPPYGQQHQQHPHQQHHEQHQQYGGAVAPQPSAPMASADEGATQYIPPVGASADEGATQYIPHIPPAGPGALPPERPVQPHAGESTQYLGQAPQYPAQPAASAAGPNPDAEATQFIAPVPGGPAGAPFGAGPGADEGRQPPAEFDNLFRGAPGADGPASATQQMPRFDEPQAQYPAGPGGPSGYVPQGPGGGGGTGRRRGNGDDGGRGGRTGSRLPLIAAVGVGIAVVGVGAGAMMAGGGKDEDKGGNQPVSATAPASESASAPASPSADPAEQQAVELDKLLAESGTGRTTVINAVGDVKTCDNLSQAAKDLREAAKQRTGLVDSLGKLSVDKLPQHTELTTALTKAWRASASADNHYAAWADRTAGKKGCKKGKAATQPSAANRASGTASKEKAKAAKLWNAIAKKYGLTERQPTQL</sequence>
<feature type="region of interest" description="Disordered" evidence="1">
    <location>
        <begin position="1"/>
        <end position="354"/>
    </location>
</feature>
<evidence type="ECO:0000313" key="3">
    <source>
        <dbReference type="Proteomes" id="UP001614264"/>
    </source>
</evidence>
<feature type="compositionally biased region" description="Pro residues" evidence="1">
    <location>
        <begin position="87"/>
        <end position="97"/>
    </location>
</feature>
<protein>
    <submittedName>
        <fullName evidence="2">Uncharacterized protein</fullName>
    </submittedName>
</protein>
<keyword evidence="3" id="KW-1185">Reference proteome</keyword>
<feature type="compositionally biased region" description="Gly residues" evidence="1">
    <location>
        <begin position="318"/>
        <end position="336"/>
    </location>
</feature>
<accession>A0ABW8BAY6</accession>
<gene>
    <name evidence="2" type="ORF">AB4829_16410</name>
</gene>
<reference evidence="2 3" key="1">
    <citation type="submission" date="2024-07" db="EMBL/GenBank/DDBJ databases">
        <title>Whole genome sequencing of Prodigiosin pigment-producing Streptomyces salinarius isolated from rhizosphere soil of Arachis hypogaea.</title>
        <authorList>
            <person name="Vidhya A."/>
            <person name="Ramya S."/>
        </authorList>
    </citation>
    <scope>NUCLEOTIDE SEQUENCE [LARGE SCALE GENOMIC DNA]</scope>
    <source>
        <strain evidence="2 3">VRMG2420</strain>
    </source>
</reference>
<feature type="region of interest" description="Disordered" evidence="1">
    <location>
        <begin position="510"/>
        <end position="536"/>
    </location>
</feature>
<proteinExistence type="predicted"/>
<feature type="compositionally biased region" description="Low complexity" evidence="1">
    <location>
        <begin position="391"/>
        <end position="413"/>
    </location>
</feature>
<feature type="compositionally biased region" description="Polar residues" evidence="1">
    <location>
        <begin position="520"/>
        <end position="532"/>
    </location>
</feature>
<feature type="compositionally biased region" description="Pro residues" evidence="1">
    <location>
        <begin position="105"/>
        <end position="130"/>
    </location>
</feature>
<dbReference type="Proteomes" id="UP001614264">
    <property type="component" value="Unassembled WGS sequence"/>
</dbReference>
<name>A0ABW8BAY6_9ACTN</name>
<feature type="compositionally biased region" description="Pro residues" evidence="1">
    <location>
        <begin position="204"/>
        <end position="218"/>
    </location>
</feature>
<comment type="caution">
    <text evidence="2">The sequence shown here is derived from an EMBL/GenBank/DDBJ whole genome shotgun (WGS) entry which is preliminary data.</text>
</comment>
<feature type="region of interest" description="Disordered" evidence="1">
    <location>
        <begin position="380"/>
        <end position="415"/>
    </location>
</feature>
<dbReference type="EMBL" id="JBITPR010000041">
    <property type="protein sequence ID" value="MFI7872168.1"/>
    <property type="molecule type" value="Genomic_DNA"/>
</dbReference>
<feature type="compositionally biased region" description="Low complexity" evidence="1">
    <location>
        <begin position="131"/>
        <end position="150"/>
    </location>
</feature>
<feature type="compositionally biased region" description="Polar residues" evidence="1">
    <location>
        <begin position="63"/>
        <end position="73"/>
    </location>
</feature>
<evidence type="ECO:0000256" key="1">
    <source>
        <dbReference type="SAM" id="MobiDB-lite"/>
    </source>
</evidence>
<organism evidence="2 3">
    <name type="scientific">Streptomyces salinarius</name>
    <dbReference type="NCBI Taxonomy" id="2762598"/>
    <lineage>
        <taxon>Bacteria</taxon>
        <taxon>Bacillati</taxon>
        <taxon>Actinomycetota</taxon>
        <taxon>Actinomycetes</taxon>
        <taxon>Kitasatosporales</taxon>
        <taxon>Streptomycetaceae</taxon>
        <taxon>Streptomyces</taxon>
    </lineage>
</organism>